<feature type="signal peptide" evidence="1">
    <location>
        <begin position="1"/>
        <end position="29"/>
    </location>
</feature>
<evidence type="ECO:0000313" key="4">
    <source>
        <dbReference type="Proteomes" id="UP000191905"/>
    </source>
</evidence>
<comment type="caution">
    <text evidence="3">The sequence shown here is derived from an EMBL/GenBank/DDBJ whole genome shotgun (WGS) entry which is preliminary data.</text>
</comment>
<dbReference type="PANTHER" id="PTHR36933:SF1">
    <property type="entry name" value="SLL0788 PROTEIN"/>
    <property type="match status" value="1"/>
</dbReference>
<dbReference type="Proteomes" id="UP000191905">
    <property type="component" value="Unassembled WGS sequence"/>
</dbReference>
<accession>A0A1V8RL80</accession>
<dbReference type="InterPro" id="IPR012347">
    <property type="entry name" value="Ferritin-like"/>
</dbReference>
<dbReference type="Gene3D" id="1.20.1260.10">
    <property type="match status" value="1"/>
</dbReference>
<dbReference type="OrthoDB" id="517560at2"/>
<organism evidence="3 4">
    <name type="scientific">Manganibacter manganicus</name>
    <dbReference type="NCBI Taxonomy" id="1873176"/>
    <lineage>
        <taxon>Bacteria</taxon>
        <taxon>Pseudomonadati</taxon>
        <taxon>Pseudomonadota</taxon>
        <taxon>Alphaproteobacteria</taxon>
        <taxon>Hyphomicrobiales</taxon>
        <taxon>Phyllobacteriaceae</taxon>
        <taxon>Manganibacter</taxon>
    </lineage>
</organism>
<gene>
    <name evidence="3" type="ORF">BFN67_06405</name>
</gene>
<dbReference type="InterPro" id="IPR005183">
    <property type="entry name" value="DUF305_CopM-like"/>
</dbReference>
<reference evidence="3 4" key="1">
    <citation type="journal article" date="2016" name="Int. J. Syst. Evol. Microbiol.">
        <title>Pseudaminobacter manganicus sp. nov., isolated from sludge of a manganese mine.</title>
        <authorList>
            <person name="Li J."/>
            <person name="Huang J."/>
            <person name="Liao S."/>
            <person name="Wang G."/>
        </authorList>
    </citation>
    <scope>NUCLEOTIDE SEQUENCE [LARGE SCALE GENOMIC DNA]</scope>
    <source>
        <strain evidence="3 4">JH-7</strain>
    </source>
</reference>
<proteinExistence type="predicted"/>
<dbReference type="EMBL" id="MDET01000045">
    <property type="protein sequence ID" value="OQM73958.1"/>
    <property type="molecule type" value="Genomic_DNA"/>
</dbReference>
<keyword evidence="4" id="KW-1185">Reference proteome</keyword>
<dbReference type="PANTHER" id="PTHR36933">
    <property type="entry name" value="SLL0788 PROTEIN"/>
    <property type="match status" value="1"/>
</dbReference>
<dbReference type="STRING" id="1873176.BFN67_06405"/>
<dbReference type="Pfam" id="PF03713">
    <property type="entry name" value="DUF305"/>
    <property type="match status" value="1"/>
</dbReference>
<evidence type="ECO:0000256" key="1">
    <source>
        <dbReference type="SAM" id="SignalP"/>
    </source>
</evidence>
<evidence type="ECO:0000259" key="2">
    <source>
        <dbReference type="Pfam" id="PF03713"/>
    </source>
</evidence>
<keyword evidence="1" id="KW-0732">Signal</keyword>
<feature type="chain" id="PRO_5010744328" evidence="1">
    <location>
        <begin position="30"/>
        <end position="130"/>
    </location>
</feature>
<feature type="domain" description="DUF305" evidence="2">
    <location>
        <begin position="33"/>
        <end position="124"/>
    </location>
</feature>
<name>A0A1V8RL80_9HYPH</name>
<evidence type="ECO:0000313" key="3">
    <source>
        <dbReference type="EMBL" id="OQM73958.1"/>
    </source>
</evidence>
<protein>
    <submittedName>
        <fullName evidence="3">DUF305 domain-containing protein</fullName>
    </submittedName>
</protein>
<sequence length="130" mass="14110">MTHIRKTTLALAASALLAAPLLGSLSAQAEEMNHDMSTMSMSAESPATKGYMAAMDKMHQEMMGIDYSGDADRDFVLGMIPHHQAAVDMAKVLLENGKDPELRKMAQDIIAAQEKEIAVMENWLAAHPAK</sequence>
<dbReference type="RefSeq" id="WP_080921199.1">
    <property type="nucleotide sequence ID" value="NZ_MDET01000045.1"/>
</dbReference>
<dbReference type="AlphaFoldDB" id="A0A1V8RL80"/>